<dbReference type="EC" id="3.1.1.-" evidence="6"/>
<evidence type="ECO:0000313" key="8">
    <source>
        <dbReference type="EMBL" id="KAJ3657577.1"/>
    </source>
</evidence>
<evidence type="ECO:0000256" key="4">
    <source>
        <dbReference type="ARBA" id="ARBA00023157"/>
    </source>
</evidence>
<sequence>MFHIRKLTSLFRRRDLFFQRLRSTSEIIVTVEQGKLKGKCDADIDGVPFFSFMGIPYATAPTGKLRFKPPQPVQKWKGVLDATKDGDCCVSFQMVVTGKGIGLELGGCEDCLVLNVFTHQLFQSDKDKLKPVMVFVHGGAFITGSSRRILYGPEFLMTEDIVLVTINYRVACLGFLVIEDPSLGVTGNAGLKDQLEALKWVQRNIDQFGGDPCNVTLFGNSAGAASVHYLMLSPHSKGLFHKVILQSGTTLCPWTRGINNAKDLVQKLGCNETNNEKLLTLLQEVSAQELLIAEQKMPQHGLSPSFKRPLGPTVEAKTPDALLIQEPLDILKSGTYNHVPMILGYCSIECVLAFMDDQIFITEFDDLVPYYYGIPKGSTQHKDLNTKIAQFYFKKDSPDKNDRLNFTNYFSDAVFINGVYQSLQLHRKFSQKPIYYYRVSLDTDYNLFKKMVKVDFKGAAHGDCMSYLFKIQARGLKKGTIEEKCVRRFVKMWANFARCGSPVPEKNSLLDCEWRPVGQDCLNYLEIDTELKDGVDPDIERMKFWDEINKSFPICMNLTPE</sequence>
<accession>A0AA38MIM9</accession>
<evidence type="ECO:0000256" key="3">
    <source>
        <dbReference type="ARBA" id="ARBA00022801"/>
    </source>
</evidence>
<evidence type="ECO:0000259" key="7">
    <source>
        <dbReference type="Pfam" id="PF00135"/>
    </source>
</evidence>
<name>A0AA38MIM9_9CUCU</name>
<dbReference type="PANTHER" id="PTHR43142:SF1">
    <property type="entry name" value="CARBOXYLIC ESTER HYDROLASE"/>
    <property type="match status" value="1"/>
</dbReference>
<evidence type="ECO:0000256" key="2">
    <source>
        <dbReference type="ARBA" id="ARBA00022487"/>
    </source>
</evidence>
<keyword evidence="9" id="KW-1185">Reference proteome</keyword>
<dbReference type="Gene3D" id="3.40.50.1820">
    <property type="entry name" value="alpha/beta hydrolase"/>
    <property type="match status" value="1"/>
</dbReference>
<dbReference type="SUPFAM" id="SSF53474">
    <property type="entry name" value="alpha/beta-Hydrolases"/>
    <property type="match status" value="1"/>
</dbReference>
<dbReference type="PANTHER" id="PTHR43142">
    <property type="entry name" value="CARBOXYLIC ESTER HYDROLASE"/>
    <property type="match status" value="1"/>
</dbReference>
<dbReference type="Proteomes" id="UP001168821">
    <property type="component" value="Unassembled WGS sequence"/>
</dbReference>
<dbReference type="AlphaFoldDB" id="A0AA38MIM9"/>
<keyword evidence="3 6" id="KW-0378">Hydrolase</keyword>
<protein>
    <recommendedName>
        <fullName evidence="6">Carboxylic ester hydrolase</fullName>
        <ecNumber evidence="6">3.1.1.-</ecNumber>
    </recommendedName>
</protein>
<dbReference type="InterPro" id="IPR002018">
    <property type="entry name" value="CarbesteraseB"/>
</dbReference>
<dbReference type="InterPro" id="IPR019826">
    <property type="entry name" value="Carboxylesterase_B_AS"/>
</dbReference>
<keyword evidence="5" id="KW-0325">Glycoprotein</keyword>
<keyword evidence="2" id="KW-0719">Serine esterase</keyword>
<evidence type="ECO:0000256" key="6">
    <source>
        <dbReference type="RuleBase" id="RU361235"/>
    </source>
</evidence>
<gene>
    <name evidence="8" type="ORF">Zmor_009366</name>
</gene>
<dbReference type="EMBL" id="JALNTZ010000003">
    <property type="protein sequence ID" value="KAJ3657577.1"/>
    <property type="molecule type" value="Genomic_DNA"/>
</dbReference>
<reference evidence="8" key="1">
    <citation type="journal article" date="2023" name="G3 (Bethesda)">
        <title>Whole genome assemblies of Zophobas morio and Tenebrio molitor.</title>
        <authorList>
            <person name="Kaur S."/>
            <person name="Stinson S.A."/>
            <person name="diCenzo G.C."/>
        </authorList>
    </citation>
    <scope>NUCLEOTIDE SEQUENCE</scope>
    <source>
        <strain evidence="8">QUZm001</strain>
    </source>
</reference>
<organism evidence="8 9">
    <name type="scientific">Zophobas morio</name>
    <dbReference type="NCBI Taxonomy" id="2755281"/>
    <lineage>
        <taxon>Eukaryota</taxon>
        <taxon>Metazoa</taxon>
        <taxon>Ecdysozoa</taxon>
        <taxon>Arthropoda</taxon>
        <taxon>Hexapoda</taxon>
        <taxon>Insecta</taxon>
        <taxon>Pterygota</taxon>
        <taxon>Neoptera</taxon>
        <taxon>Endopterygota</taxon>
        <taxon>Coleoptera</taxon>
        <taxon>Polyphaga</taxon>
        <taxon>Cucujiformia</taxon>
        <taxon>Tenebrionidae</taxon>
        <taxon>Zophobas</taxon>
    </lineage>
</organism>
<proteinExistence type="inferred from homology"/>
<dbReference type="Pfam" id="PF00135">
    <property type="entry name" value="COesterase"/>
    <property type="match status" value="1"/>
</dbReference>
<dbReference type="InterPro" id="IPR029058">
    <property type="entry name" value="AB_hydrolase_fold"/>
</dbReference>
<dbReference type="PROSITE" id="PS00122">
    <property type="entry name" value="CARBOXYLESTERASE_B_1"/>
    <property type="match status" value="1"/>
</dbReference>
<comment type="similarity">
    <text evidence="1 6">Belongs to the type-B carboxylesterase/lipase family.</text>
</comment>
<dbReference type="GO" id="GO:0052689">
    <property type="term" value="F:carboxylic ester hydrolase activity"/>
    <property type="evidence" value="ECO:0007669"/>
    <property type="project" value="UniProtKB-KW"/>
</dbReference>
<comment type="caution">
    <text evidence="8">The sequence shown here is derived from an EMBL/GenBank/DDBJ whole genome shotgun (WGS) entry which is preliminary data.</text>
</comment>
<feature type="domain" description="Carboxylesterase type B" evidence="7">
    <location>
        <begin position="27"/>
        <end position="533"/>
    </location>
</feature>
<evidence type="ECO:0000313" key="9">
    <source>
        <dbReference type="Proteomes" id="UP001168821"/>
    </source>
</evidence>
<keyword evidence="4" id="KW-1015">Disulfide bond</keyword>
<evidence type="ECO:0000256" key="5">
    <source>
        <dbReference type="ARBA" id="ARBA00023180"/>
    </source>
</evidence>
<evidence type="ECO:0000256" key="1">
    <source>
        <dbReference type="ARBA" id="ARBA00005964"/>
    </source>
</evidence>